<comment type="similarity">
    <text evidence="2">Belongs to the peptidase M1 family.</text>
</comment>
<evidence type="ECO:0000259" key="13">
    <source>
        <dbReference type="Pfam" id="PF17900"/>
    </source>
</evidence>
<dbReference type="GO" id="GO:0005886">
    <property type="term" value="C:plasma membrane"/>
    <property type="evidence" value="ECO:0007669"/>
    <property type="project" value="UniProtKB-SubCell"/>
</dbReference>
<dbReference type="Pfam" id="PF01433">
    <property type="entry name" value="Peptidase_M1"/>
    <property type="match status" value="1"/>
</dbReference>
<dbReference type="InterPro" id="IPR034016">
    <property type="entry name" value="M1_APN-typ"/>
</dbReference>
<evidence type="ECO:0000256" key="4">
    <source>
        <dbReference type="ARBA" id="ARBA00022670"/>
    </source>
</evidence>
<dbReference type="Proteomes" id="UP001075354">
    <property type="component" value="Chromosome 5"/>
</dbReference>
<keyword evidence="6" id="KW-0378">Hydrolase</keyword>
<keyword evidence="9" id="KW-0449">Lipoprotein</keyword>
<dbReference type="GO" id="GO:0008237">
    <property type="term" value="F:metallopeptidase activity"/>
    <property type="evidence" value="ECO:0007669"/>
    <property type="project" value="UniProtKB-KW"/>
</dbReference>
<dbReference type="Pfam" id="PF17900">
    <property type="entry name" value="Peptidase_M1_N"/>
    <property type="match status" value="1"/>
</dbReference>
<dbReference type="SUPFAM" id="SSF63737">
    <property type="entry name" value="Leukotriene A4 hydrolase N-terminal domain"/>
    <property type="match status" value="1"/>
</dbReference>
<keyword evidence="3" id="KW-0336">GPI-anchor</keyword>
<keyword evidence="5 11" id="KW-0479">Metal-binding</keyword>
<dbReference type="Gene3D" id="2.60.40.1730">
    <property type="entry name" value="tricorn interacting facor f3 domain"/>
    <property type="match status" value="1"/>
</dbReference>
<evidence type="ECO:0000256" key="7">
    <source>
        <dbReference type="ARBA" id="ARBA00022833"/>
    </source>
</evidence>
<evidence type="ECO:0000256" key="10">
    <source>
        <dbReference type="PIRSR" id="PIRSR634016-1"/>
    </source>
</evidence>
<evidence type="ECO:0000256" key="9">
    <source>
        <dbReference type="ARBA" id="ARBA00023288"/>
    </source>
</evidence>
<comment type="cofactor">
    <cofactor evidence="11">
        <name>Zn(2+)</name>
        <dbReference type="ChEBI" id="CHEBI:29105"/>
    </cofactor>
    <text evidence="11">Binds 1 zinc ion per subunit.</text>
</comment>
<accession>A0AAV7XRV8</accession>
<keyword evidence="15" id="KW-1185">Reference proteome</keyword>
<dbReference type="SUPFAM" id="SSF55486">
    <property type="entry name" value="Metalloproteases ('zincins'), catalytic domain"/>
    <property type="match status" value="1"/>
</dbReference>
<keyword evidence="3" id="KW-0325">Glycoprotein</keyword>
<organism evidence="14 15">
    <name type="scientific">Megalurothrips usitatus</name>
    <name type="common">bean blossom thrips</name>
    <dbReference type="NCBI Taxonomy" id="439358"/>
    <lineage>
        <taxon>Eukaryota</taxon>
        <taxon>Metazoa</taxon>
        <taxon>Ecdysozoa</taxon>
        <taxon>Arthropoda</taxon>
        <taxon>Hexapoda</taxon>
        <taxon>Insecta</taxon>
        <taxon>Pterygota</taxon>
        <taxon>Neoptera</taxon>
        <taxon>Paraneoptera</taxon>
        <taxon>Thysanoptera</taxon>
        <taxon>Terebrantia</taxon>
        <taxon>Thripoidea</taxon>
        <taxon>Thripidae</taxon>
        <taxon>Megalurothrips</taxon>
    </lineage>
</organism>
<dbReference type="InterPro" id="IPR001930">
    <property type="entry name" value="Peptidase_M1"/>
</dbReference>
<proteinExistence type="inferred from homology"/>
<feature type="domain" description="Peptidase M1 membrane alanine aminopeptidase" evidence="12">
    <location>
        <begin position="178"/>
        <end position="288"/>
    </location>
</feature>
<evidence type="ECO:0000256" key="3">
    <source>
        <dbReference type="ARBA" id="ARBA00022622"/>
    </source>
</evidence>
<dbReference type="AlphaFoldDB" id="A0AAV7XRV8"/>
<dbReference type="PRINTS" id="PR00756">
    <property type="entry name" value="ALADIPTASE"/>
</dbReference>
<protein>
    <recommendedName>
        <fullName evidence="16">Aminopeptidase N</fullName>
    </recommendedName>
</protein>
<evidence type="ECO:0000256" key="11">
    <source>
        <dbReference type="PIRSR" id="PIRSR634016-3"/>
    </source>
</evidence>
<reference evidence="14" key="1">
    <citation type="submission" date="2022-12" db="EMBL/GenBank/DDBJ databases">
        <title>Chromosome-level genome assembly of the bean flower thrips Megalurothrips usitatus.</title>
        <authorList>
            <person name="Ma L."/>
            <person name="Liu Q."/>
            <person name="Li H."/>
            <person name="Cai W."/>
        </authorList>
    </citation>
    <scope>NUCLEOTIDE SEQUENCE</scope>
    <source>
        <strain evidence="14">Cailab_2022a</strain>
    </source>
</reference>
<evidence type="ECO:0000256" key="6">
    <source>
        <dbReference type="ARBA" id="ARBA00022801"/>
    </source>
</evidence>
<sequence>MRPGPSPAGLSLANVTLEPALEQLVIRVSEPLRAGGRYRLAVRYWATLNTEDRGYYRGSYALGDQTRWVSATVFEPTGARRAFPCFDEPHLKATFRMVLGRHANYTSNSNMPLDRTEPMEEAPGWFWDYYPPTPRMSTYLAAFMVHELEGTSAAAAPTVSAPAVRVWAVPGRTRLANYSMSVAPEVLSSLTETLGSPSGMPKHDLVAVPGFKSEALENWGLVSFEENHLLLQANASQLAKQSVSTVVAHELAHSWFGNLITPAWWSDIWLSEGFATYYSAAVLDKVGGQSARR</sequence>
<dbReference type="PANTHER" id="PTHR11533">
    <property type="entry name" value="PROTEASE M1 ZINC METALLOPROTEASE"/>
    <property type="match status" value="1"/>
</dbReference>
<feature type="binding site" evidence="11">
    <location>
        <position position="272"/>
    </location>
    <ligand>
        <name>Zn(2+)</name>
        <dbReference type="ChEBI" id="CHEBI:29105"/>
        <note>catalytic</note>
    </ligand>
</feature>
<evidence type="ECO:0000313" key="15">
    <source>
        <dbReference type="Proteomes" id="UP001075354"/>
    </source>
</evidence>
<feature type="active site" description="Proton acceptor" evidence="10">
    <location>
        <position position="250"/>
    </location>
</feature>
<keyword evidence="3" id="KW-0472">Membrane</keyword>
<keyword evidence="8" id="KW-0482">Metalloprotease</keyword>
<dbReference type="InterPro" id="IPR042097">
    <property type="entry name" value="Aminopeptidase_N-like_N_sf"/>
</dbReference>
<feature type="binding site" evidence="11">
    <location>
        <position position="249"/>
    </location>
    <ligand>
        <name>Zn(2+)</name>
        <dbReference type="ChEBI" id="CHEBI:29105"/>
        <note>catalytic</note>
    </ligand>
</feature>
<evidence type="ECO:0000256" key="1">
    <source>
        <dbReference type="ARBA" id="ARBA00004609"/>
    </source>
</evidence>
<comment type="subcellular location">
    <subcellularLocation>
        <location evidence="1">Cell membrane</location>
        <topology evidence="1">Lipid-anchor</topology>
        <topology evidence="1">GPI-anchor</topology>
    </subcellularLocation>
</comment>
<keyword evidence="7 11" id="KW-0862">Zinc</keyword>
<dbReference type="GO" id="GO:0005737">
    <property type="term" value="C:cytoplasm"/>
    <property type="evidence" value="ECO:0007669"/>
    <property type="project" value="TreeGrafter"/>
</dbReference>
<dbReference type="InterPro" id="IPR027268">
    <property type="entry name" value="Peptidase_M4/M1_CTD_sf"/>
</dbReference>
<dbReference type="GO" id="GO:0006508">
    <property type="term" value="P:proteolysis"/>
    <property type="evidence" value="ECO:0007669"/>
    <property type="project" value="UniProtKB-KW"/>
</dbReference>
<feature type="binding site" evidence="11">
    <location>
        <position position="253"/>
    </location>
    <ligand>
        <name>Zn(2+)</name>
        <dbReference type="ChEBI" id="CHEBI:29105"/>
        <note>catalytic</note>
    </ligand>
</feature>
<evidence type="ECO:0000256" key="8">
    <source>
        <dbReference type="ARBA" id="ARBA00023049"/>
    </source>
</evidence>
<gene>
    <name evidence="14" type="ORF">ONE63_007417</name>
</gene>
<evidence type="ECO:0000313" key="14">
    <source>
        <dbReference type="EMBL" id="KAJ1527436.1"/>
    </source>
</evidence>
<evidence type="ECO:0000256" key="5">
    <source>
        <dbReference type="ARBA" id="ARBA00022723"/>
    </source>
</evidence>
<dbReference type="InterPro" id="IPR014782">
    <property type="entry name" value="Peptidase_M1_dom"/>
</dbReference>
<dbReference type="GO" id="GO:0098552">
    <property type="term" value="C:side of membrane"/>
    <property type="evidence" value="ECO:0007669"/>
    <property type="project" value="UniProtKB-KW"/>
</dbReference>
<name>A0AAV7XRV8_9NEOP</name>
<dbReference type="GO" id="GO:0005615">
    <property type="term" value="C:extracellular space"/>
    <property type="evidence" value="ECO:0007669"/>
    <property type="project" value="TreeGrafter"/>
</dbReference>
<feature type="domain" description="Aminopeptidase N-like N-terminal" evidence="13">
    <location>
        <begin position="17"/>
        <end position="140"/>
    </location>
</feature>
<comment type="caution">
    <text evidence="14">The sequence shown here is derived from an EMBL/GenBank/DDBJ whole genome shotgun (WGS) entry which is preliminary data.</text>
</comment>
<dbReference type="PANTHER" id="PTHR11533:SF18">
    <property type="entry name" value="FI02158P"/>
    <property type="match status" value="1"/>
</dbReference>
<evidence type="ECO:0000259" key="12">
    <source>
        <dbReference type="Pfam" id="PF01433"/>
    </source>
</evidence>
<dbReference type="Gene3D" id="1.10.390.10">
    <property type="entry name" value="Neutral Protease Domain 2"/>
    <property type="match status" value="1"/>
</dbReference>
<keyword evidence="4" id="KW-0645">Protease</keyword>
<evidence type="ECO:0000256" key="2">
    <source>
        <dbReference type="ARBA" id="ARBA00010136"/>
    </source>
</evidence>
<dbReference type="EMBL" id="JAPTSV010000005">
    <property type="protein sequence ID" value="KAJ1527436.1"/>
    <property type="molecule type" value="Genomic_DNA"/>
</dbReference>
<dbReference type="InterPro" id="IPR045357">
    <property type="entry name" value="Aminopeptidase_N-like_N"/>
</dbReference>
<dbReference type="GO" id="GO:0008270">
    <property type="term" value="F:zinc ion binding"/>
    <property type="evidence" value="ECO:0007669"/>
    <property type="project" value="InterPro"/>
</dbReference>
<dbReference type="CDD" id="cd09601">
    <property type="entry name" value="M1_APN-Q_like"/>
    <property type="match status" value="1"/>
</dbReference>
<evidence type="ECO:0008006" key="16">
    <source>
        <dbReference type="Google" id="ProtNLM"/>
    </source>
</evidence>
<dbReference type="InterPro" id="IPR050344">
    <property type="entry name" value="Peptidase_M1_aminopeptidases"/>
</dbReference>